<gene>
    <name evidence="10 11" type="primary">queC</name>
    <name evidence="11" type="ORF">EUAN_13780</name>
</gene>
<dbReference type="GO" id="GO:0005524">
    <property type="term" value="F:ATP binding"/>
    <property type="evidence" value="ECO:0007669"/>
    <property type="project" value="UniProtKB-UniRule"/>
</dbReference>
<comment type="function">
    <text evidence="10">Catalyzes the ATP-dependent conversion of 7-carboxy-7-deazaguanine (CDG) to 7-cyano-7-deazaguanine (preQ(0)).</text>
</comment>
<keyword evidence="5 10" id="KW-0862">Zinc</keyword>
<evidence type="ECO:0000256" key="3">
    <source>
        <dbReference type="ARBA" id="ARBA00022723"/>
    </source>
</evidence>
<dbReference type="InterPro" id="IPR014729">
    <property type="entry name" value="Rossmann-like_a/b/a_fold"/>
</dbReference>
<comment type="similarity">
    <text evidence="7 10">Belongs to the QueC family.</text>
</comment>
<keyword evidence="2 10" id="KW-0436">Ligase</keyword>
<evidence type="ECO:0000256" key="9">
    <source>
        <dbReference type="ARBA" id="ARBA00047890"/>
    </source>
</evidence>
<evidence type="ECO:0000313" key="12">
    <source>
        <dbReference type="Proteomes" id="UP000180254"/>
    </source>
</evidence>
<dbReference type="GO" id="GO:0008616">
    <property type="term" value="P:tRNA queuosine(34) biosynthetic process"/>
    <property type="evidence" value="ECO:0007669"/>
    <property type="project" value="UniProtKB-UniRule"/>
</dbReference>
<dbReference type="GO" id="GO:0008270">
    <property type="term" value="F:zinc ion binding"/>
    <property type="evidence" value="ECO:0007669"/>
    <property type="project" value="UniProtKB-UniRule"/>
</dbReference>
<dbReference type="PANTHER" id="PTHR42914">
    <property type="entry name" value="7-CYANO-7-DEAZAGUANINE SYNTHASE"/>
    <property type="match status" value="1"/>
</dbReference>
<dbReference type="AlphaFoldDB" id="A0A1S1V6S0"/>
<accession>A0A1S1V6S0</accession>
<feature type="binding site" evidence="10">
    <location>
        <begin position="8"/>
        <end position="18"/>
    </location>
    <ligand>
        <name>ATP</name>
        <dbReference type="ChEBI" id="CHEBI:30616"/>
    </ligand>
</feature>
<dbReference type="OrthoDB" id="9789567at2"/>
<evidence type="ECO:0000256" key="10">
    <source>
        <dbReference type="HAMAP-Rule" id="MF_01633"/>
    </source>
</evidence>
<dbReference type="EMBL" id="MKIE01000004">
    <property type="protein sequence ID" value="OHW62308.1"/>
    <property type="molecule type" value="Genomic_DNA"/>
</dbReference>
<keyword evidence="6 10" id="KW-0067">ATP-binding</keyword>
<evidence type="ECO:0000256" key="8">
    <source>
        <dbReference type="ARBA" id="ARBA00039149"/>
    </source>
</evidence>
<dbReference type="Gene3D" id="3.40.50.620">
    <property type="entry name" value="HUPs"/>
    <property type="match status" value="1"/>
</dbReference>
<feature type="binding site" evidence="10">
    <location>
        <position position="186"/>
    </location>
    <ligand>
        <name>Zn(2+)</name>
        <dbReference type="ChEBI" id="CHEBI:29105"/>
    </ligand>
</feature>
<dbReference type="NCBIfam" id="TIGR00364">
    <property type="entry name" value="7-cyano-7-deazaguanine synthase QueC"/>
    <property type="match status" value="1"/>
</dbReference>
<evidence type="ECO:0000256" key="6">
    <source>
        <dbReference type="ARBA" id="ARBA00022840"/>
    </source>
</evidence>
<name>A0A1S1V6S0_9FIRM</name>
<organism evidence="11 12">
    <name type="scientific">Andreesenia angusta</name>
    <dbReference type="NCBI Taxonomy" id="39480"/>
    <lineage>
        <taxon>Bacteria</taxon>
        <taxon>Bacillati</taxon>
        <taxon>Bacillota</taxon>
        <taxon>Tissierellia</taxon>
        <taxon>Tissierellales</taxon>
        <taxon>Gottschalkiaceae</taxon>
        <taxon>Andreesenia</taxon>
    </lineage>
</organism>
<proteinExistence type="inferred from homology"/>
<feature type="binding site" evidence="10">
    <location>
        <position position="197"/>
    </location>
    <ligand>
        <name>Zn(2+)</name>
        <dbReference type="ChEBI" id="CHEBI:29105"/>
    </ligand>
</feature>
<evidence type="ECO:0000256" key="4">
    <source>
        <dbReference type="ARBA" id="ARBA00022741"/>
    </source>
</evidence>
<dbReference type="Proteomes" id="UP000180254">
    <property type="component" value="Unassembled WGS sequence"/>
</dbReference>
<dbReference type="RefSeq" id="WP_071063000.1">
    <property type="nucleotide sequence ID" value="NZ_MKIE01000004.1"/>
</dbReference>
<keyword evidence="12" id="KW-1185">Reference proteome</keyword>
<evidence type="ECO:0000256" key="7">
    <source>
        <dbReference type="ARBA" id="ARBA00037993"/>
    </source>
</evidence>
<keyword evidence="3 10" id="KW-0479">Metal-binding</keyword>
<evidence type="ECO:0000256" key="5">
    <source>
        <dbReference type="ARBA" id="ARBA00022833"/>
    </source>
</evidence>
<comment type="subunit">
    <text evidence="10">Homodimer.</text>
</comment>
<evidence type="ECO:0000256" key="1">
    <source>
        <dbReference type="ARBA" id="ARBA00005061"/>
    </source>
</evidence>
<evidence type="ECO:0000313" key="11">
    <source>
        <dbReference type="EMBL" id="OHW62308.1"/>
    </source>
</evidence>
<dbReference type="PANTHER" id="PTHR42914:SF1">
    <property type="entry name" value="7-CYANO-7-DEAZAGUANINE SYNTHASE"/>
    <property type="match status" value="1"/>
</dbReference>
<dbReference type="PIRSF" id="PIRSF006293">
    <property type="entry name" value="ExsB"/>
    <property type="match status" value="1"/>
</dbReference>
<dbReference type="UniPathway" id="UPA00391"/>
<feature type="binding site" evidence="10">
    <location>
        <position position="200"/>
    </location>
    <ligand>
        <name>Zn(2+)</name>
        <dbReference type="ChEBI" id="CHEBI:29105"/>
    </ligand>
</feature>
<dbReference type="GO" id="GO:0016879">
    <property type="term" value="F:ligase activity, forming carbon-nitrogen bonds"/>
    <property type="evidence" value="ECO:0007669"/>
    <property type="project" value="UniProtKB-UniRule"/>
</dbReference>
<reference evidence="11 12" key="1">
    <citation type="submission" date="2016-09" db="EMBL/GenBank/DDBJ databases">
        <title>Genome sequence of Eubacterium angustum.</title>
        <authorList>
            <person name="Poehlein A."/>
            <person name="Daniel R."/>
        </authorList>
    </citation>
    <scope>NUCLEOTIDE SEQUENCE [LARGE SCALE GENOMIC DNA]</scope>
    <source>
        <strain evidence="11 12">DSM 1989</strain>
    </source>
</reference>
<keyword evidence="4 10" id="KW-0547">Nucleotide-binding</keyword>
<evidence type="ECO:0000256" key="2">
    <source>
        <dbReference type="ARBA" id="ARBA00022598"/>
    </source>
</evidence>
<protein>
    <recommendedName>
        <fullName evidence="8 10">7-cyano-7-deazaguanine synthase</fullName>
        <ecNumber evidence="8 10">6.3.4.20</ecNumber>
    </recommendedName>
    <alternativeName>
        <fullName evidence="10">7-cyano-7-carbaguanine synthase</fullName>
    </alternativeName>
    <alternativeName>
        <fullName evidence="10">PreQ(0) synthase</fullName>
    </alternativeName>
    <alternativeName>
        <fullName evidence="10">Queuosine biosynthesis protein QueC</fullName>
    </alternativeName>
</protein>
<dbReference type="SUPFAM" id="SSF52402">
    <property type="entry name" value="Adenine nucleotide alpha hydrolases-like"/>
    <property type="match status" value="1"/>
</dbReference>
<feature type="binding site" evidence="10">
    <location>
        <position position="194"/>
    </location>
    <ligand>
        <name>Zn(2+)</name>
        <dbReference type="ChEBI" id="CHEBI:29105"/>
    </ligand>
</feature>
<dbReference type="InterPro" id="IPR018317">
    <property type="entry name" value="QueC"/>
</dbReference>
<keyword evidence="10" id="KW-0671">Queuosine biosynthesis</keyword>
<sequence length="222" mass="23959">MKKAVILLSGGLDSTTCMAVAKAEGYELYPISFDYGQKHDRELALASKIAEHYSAAEHRVIKMQNIGGSALTDSDIEVPEYSEDGGVPVTYVPARNLLFLSYALGYAEVVGADAIFIGVSSVDYSGYPDCRPEFIDAFRKMVEVGTVAGLEGNPIEIVTPLIDLSKAETVKLGVKLGAPYEYTTSCYNGEEEACGVCDSCVLRLRGFQEAGIEDPIAYKKLT</sequence>
<dbReference type="STRING" id="39480.EUAN_13780"/>
<comment type="pathway">
    <text evidence="1 10">Purine metabolism; 7-cyano-7-deazaguanine biosynthesis.</text>
</comment>
<dbReference type="EC" id="6.3.4.20" evidence="8 10"/>
<dbReference type="HAMAP" id="MF_01633">
    <property type="entry name" value="QueC"/>
    <property type="match status" value="1"/>
</dbReference>
<comment type="cofactor">
    <cofactor evidence="10">
        <name>Zn(2+)</name>
        <dbReference type="ChEBI" id="CHEBI:29105"/>
    </cofactor>
    <text evidence="10">Binds 1 zinc ion per subunit.</text>
</comment>
<comment type="catalytic activity">
    <reaction evidence="9 10">
        <text>7-carboxy-7-carbaguanine + NH4(+) + 2 ATP = 7-cyano-7-carbaguanine + 2 AMP + 2 diphosphate + 2 H(+)</text>
        <dbReference type="Rhea" id="RHEA:27982"/>
        <dbReference type="ChEBI" id="CHEBI:15378"/>
        <dbReference type="ChEBI" id="CHEBI:28938"/>
        <dbReference type="ChEBI" id="CHEBI:30616"/>
        <dbReference type="ChEBI" id="CHEBI:33019"/>
        <dbReference type="ChEBI" id="CHEBI:45075"/>
        <dbReference type="ChEBI" id="CHEBI:61036"/>
        <dbReference type="ChEBI" id="CHEBI:456215"/>
        <dbReference type="EC" id="6.3.4.20"/>
    </reaction>
</comment>
<dbReference type="Pfam" id="PF06508">
    <property type="entry name" value="QueC"/>
    <property type="match status" value="1"/>
</dbReference>
<dbReference type="CDD" id="cd01995">
    <property type="entry name" value="QueC-like"/>
    <property type="match status" value="1"/>
</dbReference>
<comment type="caution">
    <text evidence="11">The sequence shown here is derived from an EMBL/GenBank/DDBJ whole genome shotgun (WGS) entry which is preliminary data.</text>
</comment>